<dbReference type="FunFam" id="3.40.50.11500:FF:000004">
    <property type="entry name" value="DENN domain-containing protein 2C isoform X1"/>
    <property type="match status" value="1"/>
</dbReference>
<feature type="region of interest" description="Disordered" evidence="1">
    <location>
        <begin position="405"/>
        <end position="480"/>
    </location>
</feature>
<feature type="compositionally biased region" description="Basic residues" evidence="1">
    <location>
        <begin position="505"/>
        <end position="524"/>
    </location>
</feature>
<dbReference type="InterPro" id="IPR005112">
    <property type="entry name" value="dDENN_dom"/>
</dbReference>
<dbReference type="SMART" id="SM00800">
    <property type="entry name" value="uDENN"/>
    <property type="match status" value="1"/>
</dbReference>
<dbReference type="Pfam" id="PF02141">
    <property type="entry name" value="DENN"/>
    <property type="match status" value="1"/>
</dbReference>
<proteinExistence type="predicted"/>
<dbReference type="InterPro" id="IPR037516">
    <property type="entry name" value="Tripartite_DENN"/>
</dbReference>
<feature type="compositionally biased region" description="Polar residues" evidence="1">
    <location>
        <begin position="726"/>
        <end position="746"/>
    </location>
</feature>
<dbReference type="SMART" id="SM00801">
    <property type="entry name" value="dDENN"/>
    <property type="match status" value="1"/>
</dbReference>
<dbReference type="InterPro" id="IPR051942">
    <property type="entry name" value="DENN_domain_containing_2"/>
</dbReference>
<dbReference type="AlphaFoldDB" id="A0A6B2KXG7"/>
<dbReference type="InterPro" id="IPR001194">
    <property type="entry name" value="cDENN_dom"/>
</dbReference>
<dbReference type="InterPro" id="IPR005113">
    <property type="entry name" value="uDENN_dom"/>
</dbReference>
<dbReference type="PANTHER" id="PTHR15288:SF0">
    <property type="entry name" value="UDENN DOMAIN-CONTAINING PROTEIN"/>
    <property type="match status" value="1"/>
</dbReference>
<evidence type="ECO:0000259" key="2">
    <source>
        <dbReference type="PROSITE" id="PS50211"/>
    </source>
</evidence>
<feature type="region of interest" description="Disordered" evidence="1">
    <location>
        <begin position="502"/>
        <end position="538"/>
    </location>
</feature>
<dbReference type="SMART" id="SM00799">
    <property type="entry name" value="DENN"/>
    <property type="match status" value="1"/>
</dbReference>
<evidence type="ECO:0000313" key="3">
    <source>
        <dbReference type="EMBL" id="NDV29298.1"/>
    </source>
</evidence>
<dbReference type="EMBL" id="GIBP01000329">
    <property type="protein sequence ID" value="NDV29298.1"/>
    <property type="molecule type" value="Transcribed_RNA"/>
</dbReference>
<sequence length="974" mass="111547">MVVVFENAPSSKFSFPADLGDIKLAQTIPKFCFPEDKISLEGHDKTKEIIQEEFSFVLTVSDGSKRYGFCRRFLKKPEPSFLPVCFCLVSVWSSFSLFQQVLDHVELLLPVGKEAVQGYLNSLISQPFPMKGVTVTINVGDSGTPYRLTRSYNDFEYLDYVSFEPLFRSLPVKSILCLFASLLEERRVIGIATTLNKLSTCMNAMAALIYPFSWQHVFIPILPSSVMTMVEAPVPYLIGLSKDFEQDLRTNYVIEEGTVILNFETGEWIIPYPTELSLPVRLSAILSKSLDRLRSFSDLRGQTFNQMVANIFLRFWIEIFSGYTKFFDQDHKFNTSKFLKSRPVALRNFVQNFSQSQMFEMFIQEREEMATRDKLDQCILAKETVIAIKKKLDILKGPRVRIKSEARVRTSPAPVPARPEEPTPLHPVSSVKKRDKEISERKMSIEEAILEGNIKTEQSSDISDESTDADSMKDPGLSNITAGSGGVLSALEQANFISPRDKFFRKSHGGSQQKKKVKAKKKNSNKTESLSDDEANPKKVDSKDRYYIGLGNDTDGNILGSFSDHQTIVKSIDSKDFVIFLPILEIRLPSVLKYKKDQIIHFPLYSEPLTCLLHFIFQQKVDFKPLKSERKIEYTLDMLRICENYLPLFRFECVNYLKDNLTIQNCLEWMHIILGEDPKIVVDQPKILLEMKAYFIKNWSKLVVSPQLETFPSHVLVELMKLRATPTTKPIPSEPSQALPSKSFLSHQHHSNDNIRKDHLTTKLGEARRSMPNIPEEKLLKGDAKTDTLAHSSLSLFEKSTQSADWKILIGSQTIPIHRYVLAANFPTVSFYFDEKIDCSSQEDINSFIFFIRYLYAVEFSAETFKQVPNLPAFEGSCDNYFNLWQTGSYFFGESKEARDIFERKLRKYFLDDLNQTKIMPILMELDVKPFPLIFRDAILEYVANHIGSLGKVPNFQNVRRALLVEILQKKAIN</sequence>
<dbReference type="PROSITE" id="PS50211">
    <property type="entry name" value="DENN"/>
    <property type="match status" value="1"/>
</dbReference>
<dbReference type="Gene3D" id="3.30.450.200">
    <property type="match status" value="1"/>
</dbReference>
<organism evidence="3">
    <name type="scientific">Arcella intermedia</name>
    <dbReference type="NCBI Taxonomy" id="1963864"/>
    <lineage>
        <taxon>Eukaryota</taxon>
        <taxon>Amoebozoa</taxon>
        <taxon>Tubulinea</taxon>
        <taxon>Elardia</taxon>
        <taxon>Arcellinida</taxon>
        <taxon>Sphaerothecina</taxon>
        <taxon>Arcellidae</taxon>
        <taxon>Arcella</taxon>
    </lineage>
</organism>
<dbReference type="Gene3D" id="6.10.140.1000">
    <property type="match status" value="1"/>
</dbReference>
<protein>
    <recommendedName>
        <fullName evidence="2">UDENN domain-containing protein</fullName>
    </recommendedName>
</protein>
<reference evidence="3" key="1">
    <citation type="journal article" date="2020" name="J. Eukaryot. Microbiol.">
        <title>De novo Sequencing, Assembly and Annotation of the Transcriptome for the Free-Living Testate Amoeba Arcella intermedia.</title>
        <authorList>
            <person name="Ribeiro G.M."/>
            <person name="Porfirio-Sousa A.L."/>
            <person name="Maurer-Alcala X.X."/>
            <person name="Katz L.A."/>
            <person name="Lahr D.J.G."/>
        </authorList>
    </citation>
    <scope>NUCLEOTIDE SEQUENCE</scope>
</reference>
<feature type="domain" description="UDENN" evidence="2">
    <location>
        <begin position="1"/>
        <end position="375"/>
    </location>
</feature>
<feature type="region of interest" description="Disordered" evidence="1">
    <location>
        <begin position="726"/>
        <end position="758"/>
    </location>
</feature>
<accession>A0A6B2KXG7</accession>
<dbReference type="Gene3D" id="3.40.50.11500">
    <property type="match status" value="1"/>
</dbReference>
<dbReference type="InterPro" id="IPR043153">
    <property type="entry name" value="DENN_C"/>
</dbReference>
<name>A0A6B2KXG7_9EUKA</name>
<feature type="compositionally biased region" description="Basic and acidic residues" evidence="1">
    <location>
        <begin position="432"/>
        <end position="445"/>
    </location>
</feature>
<dbReference type="Pfam" id="PF03456">
    <property type="entry name" value="uDENN"/>
    <property type="match status" value="1"/>
</dbReference>
<evidence type="ECO:0000256" key="1">
    <source>
        <dbReference type="SAM" id="MobiDB-lite"/>
    </source>
</evidence>
<dbReference type="Pfam" id="PF03455">
    <property type="entry name" value="dDENN"/>
    <property type="match status" value="1"/>
</dbReference>
<dbReference type="PANTHER" id="PTHR15288">
    <property type="entry name" value="DENN DOMAIN-CONTAINING PROTEIN 2"/>
    <property type="match status" value="1"/>
</dbReference>